<evidence type="ECO:0000259" key="1">
    <source>
        <dbReference type="Pfam" id="PF13556"/>
    </source>
</evidence>
<evidence type="ECO:0000313" key="4">
    <source>
        <dbReference type="Proteomes" id="UP000095492"/>
    </source>
</evidence>
<dbReference type="EMBL" id="WKRA01000025">
    <property type="protein sequence ID" value="MSD16959.1"/>
    <property type="molecule type" value="Genomic_DNA"/>
</dbReference>
<dbReference type="GeneID" id="42785380"/>
<reference evidence="2 4" key="1">
    <citation type="submission" date="2015-09" db="EMBL/GenBank/DDBJ databases">
        <authorList>
            <consortium name="Pathogen Informatics"/>
        </authorList>
    </citation>
    <scope>NUCLEOTIDE SEQUENCE [LARGE SCALE GENOMIC DNA]</scope>
    <source>
        <strain evidence="2 4">2789STDY5608891</strain>
    </source>
</reference>
<sequence length="526" mass="62183">MTITKDLLLYFIRDRKLDEQSEITQKQEFSGIQHWIADVRKLKREYLYLCDGNRVPDIEEKLDKDICLLVIFPNDQDTEIRQNMIRKWKAFHENLIFMQTEKTVPEVMNDLVEIFCRLVEWDKNMHIAALEGKDVQDLIDISEEILEHPMIAFDASFDVLAYTRHSSSHYKIFQETVAQGYTDAHTMEQLKKKQIFSQIKEGELLIAPAADEKSGTNIYLQFFSGQTLLGYTSIFCGEETPESGYLDLIHMFMKNMSFCLQRNYENRRHGRMMYETFLANLLGSAEIPEDRITEQVNMIDGLEKTGYLVLGILDFANQEHVPLKFLARLLERQSWKMKPFLYENHICLLKYSKTAIHQNLSFDEKELHILEQLLEQYEYRIGVSNIFTELKRMKDAYAQAVFTLQWNQKTEQNTEVLCQYKDVVMYHLFSRMESEMEPVSMQSEFYRELAVYDREHHTSYGRTVLCYLKNDCSATRTAAELGIHRNTVRNIISMVEERYAVSLDDSEEKMRYILSEQIQEYIRCIE</sequence>
<evidence type="ECO:0000313" key="5">
    <source>
        <dbReference type="Proteomes" id="UP000431304"/>
    </source>
</evidence>
<dbReference type="Proteomes" id="UP000095492">
    <property type="component" value="Unassembled WGS sequence"/>
</dbReference>
<evidence type="ECO:0000313" key="2">
    <source>
        <dbReference type="EMBL" id="CUN21783.1"/>
    </source>
</evidence>
<proteinExistence type="predicted"/>
<dbReference type="OrthoDB" id="143422at2"/>
<dbReference type="Proteomes" id="UP000431304">
    <property type="component" value="Unassembled WGS sequence"/>
</dbReference>
<feature type="domain" description="PucR C-terminal helix-turn-helix" evidence="1">
    <location>
        <begin position="462"/>
        <end position="512"/>
    </location>
</feature>
<dbReference type="RefSeq" id="WP_021737783.1">
    <property type="nucleotide sequence ID" value="NZ_CABKSU010000011.1"/>
</dbReference>
<name>A0A173V3G9_EUBRA</name>
<accession>A0A173V3G9</accession>
<dbReference type="InterPro" id="IPR042070">
    <property type="entry name" value="PucR_C-HTH_sf"/>
</dbReference>
<gene>
    <name evidence="2" type="ORF">ERS852448_02487</name>
    <name evidence="3" type="ORF">GKE72_13000</name>
</gene>
<protein>
    <submittedName>
        <fullName evidence="2">Sugar diacid utilization regulator</fullName>
    </submittedName>
</protein>
<reference evidence="3 5" key="2">
    <citation type="journal article" date="2019" name="Nat. Med.">
        <title>A library of human gut bacterial isolates paired with longitudinal multiomics data enables mechanistic microbiome research.</title>
        <authorList>
            <person name="Poyet M."/>
            <person name="Groussin M."/>
            <person name="Gibbons S.M."/>
            <person name="Avila-Pacheco J."/>
            <person name="Jiang X."/>
            <person name="Kearney S.M."/>
            <person name="Perrotta A.R."/>
            <person name="Berdy B."/>
            <person name="Zhao S."/>
            <person name="Lieberman T.D."/>
            <person name="Swanson P.K."/>
            <person name="Smith M."/>
            <person name="Roesemann S."/>
            <person name="Alexander J.E."/>
            <person name="Rich S.A."/>
            <person name="Livny J."/>
            <person name="Vlamakis H."/>
            <person name="Clish C."/>
            <person name="Bullock K."/>
            <person name="Deik A."/>
            <person name="Scott J."/>
            <person name="Pierce K.A."/>
            <person name="Xavier R.J."/>
            <person name="Alm E.J."/>
        </authorList>
    </citation>
    <scope>NUCLEOTIDE SEQUENCE [LARGE SCALE GENOMIC DNA]</scope>
    <source>
        <strain evidence="3 5">BIOML-A3</strain>
    </source>
</reference>
<dbReference type="EMBL" id="CYYA01000021">
    <property type="protein sequence ID" value="CUN21783.1"/>
    <property type="molecule type" value="Genomic_DNA"/>
</dbReference>
<dbReference type="PANTHER" id="PTHR33744">
    <property type="entry name" value="CARBOHYDRATE DIACID REGULATOR"/>
    <property type="match status" value="1"/>
</dbReference>
<dbReference type="InterPro" id="IPR051448">
    <property type="entry name" value="CdaR-like_regulators"/>
</dbReference>
<dbReference type="STRING" id="39490.ERS852448_02487"/>
<dbReference type="InterPro" id="IPR025736">
    <property type="entry name" value="PucR_C-HTH_dom"/>
</dbReference>
<evidence type="ECO:0000313" key="3">
    <source>
        <dbReference type="EMBL" id="MSD16959.1"/>
    </source>
</evidence>
<organism evidence="2 4">
    <name type="scientific">Eubacterium ramulus</name>
    <dbReference type="NCBI Taxonomy" id="39490"/>
    <lineage>
        <taxon>Bacteria</taxon>
        <taxon>Bacillati</taxon>
        <taxon>Bacillota</taxon>
        <taxon>Clostridia</taxon>
        <taxon>Eubacteriales</taxon>
        <taxon>Eubacteriaceae</taxon>
        <taxon>Eubacterium</taxon>
    </lineage>
</organism>
<dbReference type="AlphaFoldDB" id="A0A173V3G9"/>
<dbReference type="Gene3D" id="1.10.10.2840">
    <property type="entry name" value="PucR C-terminal helix-turn-helix domain"/>
    <property type="match status" value="1"/>
</dbReference>
<dbReference type="Pfam" id="PF13556">
    <property type="entry name" value="HTH_30"/>
    <property type="match status" value="1"/>
</dbReference>